<evidence type="ECO:0008006" key="5">
    <source>
        <dbReference type="Google" id="ProtNLM"/>
    </source>
</evidence>
<dbReference type="Gene3D" id="1.25.40.20">
    <property type="entry name" value="Ankyrin repeat-containing domain"/>
    <property type="match status" value="4"/>
</dbReference>
<sequence>MKQDKAAILFTTDSIHYCYPQSNSQLFMFSKSNANIIFEVMPKDFTISTLNSSCRFNTEMLKETSPIISEYVNNHPNERQYTLRITDEKNVLSKFEQLYQGKNVFFEEDELSISRQIIEILQIKNCPSYLKQGVLNNGHNPWMFLLLDTLESGVIIDHTCFINFLRKNCWETFNIITKRRNYKCNIFGIYTSDVIRQFLTKNSIKNEYFYDFEDENEEFQLICDFFNFKMVDINNSNMDSLKFICEDLQINCMIPQIDEFINNYEKMNQKIDEQQPNIDSIDNLIGILYKIKNIGIEKAKFMIIQSKWFKKEEKIQELAAFILQIIKPSFSLQNEMAELLIELSKEEDKTDKFHLLITTIVDYLMNIYMPHFKQLNIEKNEFKIEIHYKEKKNHCKYVNEVISLNNKCVYSFIRILYKRGLIPKEKIIDHLTDYNCQNPYLNAFFLPELIKIDPSNSIKLYINDDYNYELLHKHVLSLYNKYFPNKINLYEQMLDNLEPDDELTKSIRNDDIENLKKIIIRNGLNINKSRVPYNIFDDFDENVSLINYAALYGSLKCFKFLLLNEGEIDDATFYFAISGFNIEIIRIVEQKCPFNNEKQETNYEYLVRYNYLYNNNVKKKYLNFNDINNIIAPTIVMHKNDLFDWLFENNFVCKSENNESLESIAILSAMSGNSHSLIEIMDKGLNLSSNLLQKMIFNSAKNGFYSLTKLLINLFDDKTDKKLIQSNEIDKYYDETNYYNDKSDFDYTLIVQFGSASIFSLLFMKIEQSLLEKTILYAIFMDYRKIVYYFMENLNKLEFTIINESFIELVFTISFEWKRNELYNFLYEKIQKTNPELYTFELYQKLLNTACRNSYLLPIITITEKILEFEPKYDFTDYFIESSTTDLMKFFIDKKVVINYSTISLNTTKLASIDFDIFKLLYDKADISCKYNFYNCIYEAINNKNMKIIDFLLKENKPNGFELFKAIDTKDIKIVDIVLKYNSEPSFINLIFNKKTAINYAVSLNNLDIVKRLLSIKGIDPSIYDQQGKNALTQAISLGSVEFSDIIDEILKFYDNEVHVNQWFIDDVYNKIGTKANYDSSNWPIFKKILKSKLKPNKTYFSDCESGAICSFLVLACLNNDFEVVEVLLKIENSDVNLYDIRTGNTPLMIAINKKNIKIAELLIKNPKTNINWINQNNESAITIAVKNNLIKIVDLLLKDERFNPIESRICASFILSTGEISKKLSSLDYLDVNQYIILNYSEKINALIDSVEKNDIEKVDLIINHPSFNKYKSDINKAIILATEKNNVNIFKKLIQLIDNDIYITNKEGQNILLIAANNFSLDIMNEIFKHPGFDSKKYQLLNMFTQIFLKILENKKISSFIKVLNIILEYDEKHEHLIKMNELLPNGKTFFTIIESDFNEISKLVNFLIEKGCDPNKPDKNNIYPLEKSIEISSIDYFTILLNSGLIRYNECQKGYLNIAASYLNVEYLKLLLEKIDINSTNSNGETALFEACKYGNISAINILFQHNDLDYLHCDKNGNDALKTLMQLIPENKQDKSKNVELKRRKNYHKRLISIIEANRGSFNRKIENEWNNADENWE</sequence>
<keyword evidence="1" id="KW-0677">Repeat</keyword>
<protein>
    <recommendedName>
        <fullName evidence="5">Ankyrin</fullName>
    </recommendedName>
</protein>
<dbReference type="PANTHER" id="PTHR24198:SF165">
    <property type="entry name" value="ANKYRIN REPEAT-CONTAINING PROTEIN-RELATED"/>
    <property type="match status" value="1"/>
</dbReference>
<comment type="caution">
    <text evidence="3">The sequence shown here is derived from an EMBL/GenBank/DDBJ whole genome shotgun (WGS) entry which is preliminary data.</text>
</comment>
<dbReference type="Pfam" id="PF12796">
    <property type="entry name" value="Ank_2"/>
    <property type="match status" value="3"/>
</dbReference>
<dbReference type="Proteomes" id="UP001470230">
    <property type="component" value="Unassembled WGS sequence"/>
</dbReference>
<reference evidence="3 4" key="1">
    <citation type="submission" date="2024-04" db="EMBL/GenBank/DDBJ databases">
        <title>Tritrichomonas musculus Genome.</title>
        <authorList>
            <person name="Alves-Ferreira E."/>
            <person name="Grigg M."/>
            <person name="Lorenzi H."/>
            <person name="Galac M."/>
        </authorList>
    </citation>
    <scope>NUCLEOTIDE SEQUENCE [LARGE SCALE GENOMIC DNA]</scope>
    <source>
        <strain evidence="3 4">EAF2021</strain>
    </source>
</reference>
<dbReference type="InterPro" id="IPR002110">
    <property type="entry name" value="Ankyrin_rpt"/>
</dbReference>
<evidence type="ECO:0000313" key="4">
    <source>
        <dbReference type="Proteomes" id="UP001470230"/>
    </source>
</evidence>
<dbReference type="EMBL" id="JAPFFF010000028">
    <property type="protein sequence ID" value="KAK8847195.1"/>
    <property type="molecule type" value="Genomic_DNA"/>
</dbReference>
<dbReference type="SUPFAM" id="SSF48403">
    <property type="entry name" value="Ankyrin repeat"/>
    <property type="match status" value="2"/>
</dbReference>
<name>A0ABR2HHA4_9EUKA</name>
<evidence type="ECO:0000313" key="3">
    <source>
        <dbReference type="EMBL" id="KAK8847195.1"/>
    </source>
</evidence>
<proteinExistence type="predicted"/>
<dbReference type="InterPro" id="IPR036770">
    <property type="entry name" value="Ankyrin_rpt-contain_sf"/>
</dbReference>
<gene>
    <name evidence="3" type="ORF">M9Y10_019778</name>
</gene>
<dbReference type="SMART" id="SM00248">
    <property type="entry name" value="ANK"/>
    <property type="match status" value="12"/>
</dbReference>
<evidence type="ECO:0000256" key="1">
    <source>
        <dbReference type="ARBA" id="ARBA00022737"/>
    </source>
</evidence>
<dbReference type="PANTHER" id="PTHR24198">
    <property type="entry name" value="ANKYRIN REPEAT AND PROTEIN KINASE DOMAIN-CONTAINING PROTEIN"/>
    <property type="match status" value="1"/>
</dbReference>
<keyword evidence="2" id="KW-0040">ANK repeat</keyword>
<organism evidence="3 4">
    <name type="scientific">Tritrichomonas musculus</name>
    <dbReference type="NCBI Taxonomy" id="1915356"/>
    <lineage>
        <taxon>Eukaryota</taxon>
        <taxon>Metamonada</taxon>
        <taxon>Parabasalia</taxon>
        <taxon>Tritrichomonadida</taxon>
        <taxon>Tritrichomonadidae</taxon>
        <taxon>Tritrichomonas</taxon>
    </lineage>
</organism>
<evidence type="ECO:0000256" key="2">
    <source>
        <dbReference type="ARBA" id="ARBA00023043"/>
    </source>
</evidence>
<keyword evidence="4" id="KW-1185">Reference proteome</keyword>
<accession>A0ABR2HHA4</accession>